<evidence type="ECO:0000256" key="1">
    <source>
        <dbReference type="ARBA" id="ARBA00004781"/>
    </source>
</evidence>
<dbReference type="OrthoDB" id="9803892at2"/>
<comment type="caution">
    <text evidence="8">The sequence shown here is derived from an EMBL/GenBank/DDBJ whole genome shotgun (WGS) entry which is preliminary data.</text>
</comment>
<dbReference type="SUPFAM" id="SSF51735">
    <property type="entry name" value="NAD(P)-binding Rossmann-fold domains"/>
    <property type="match status" value="1"/>
</dbReference>
<organism evidence="8 9">
    <name type="scientific">Pseudothauera lacus</name>
    <dbReference type="NCBI Taxonomy" id="2136175"/>
    <lineage>
        <taxon>Bacteria</taxon>
        <taxon>Pseudomonadati</taxon>
        <taxon>Pseudomonadota</taxon>
        <taxon>Betaproteobacteria</taxon>
        <taxon>Rhodocyclales</taxon>
        <taxon>Zoogloeaceae</taxon>
        <taxon>Pseudothauera</taxon>
    </lineage>
</organism>
<comment type="pathway">
    <text evidence="1 6">Carbohydrate biosynthesis; dTDP-L-rhamnose biosynthesis.</text>
</comment>
<dbReference type="InterPro" id="IPR029903">
    <property type="entry name" value="RmlD-like-bd"/>
</dbReference>
<reference evidence="8 9" key="2">
    <citation type="submission" date="2018-04" db="EMBL/GenBank/DDBJ databases">
        <title>Thauera lacus sp. nov., isolated from an saline lake in Inner Mongolia, China.</title>
        <authorList>
            <person name="Liang Q.-Y."/>
        </authorList>
    </citation>
    <scope>NUCLEOTIDE SEQUENCE [LARGE SCALE GENOMIC DNA]</scope>
    <source>
        <strain evidence="8 9">D20</strain>
    </source>
</reference>
<evidence type="ECO:0000256" key="4">
    <source>
        <dbReference type="ARBA" id="ARBA00017099"/>
    </source>
</evidence>
<proteinExistence type="inferred from homology"/>
<evidence type="ECO:0000256" key="5">
    <source>
        <dbReference type="ARBA" id="ARBA00048200"/>
    </source>
</evidence>
<dbReference type="UniPathway" id="UPA00124"/>
<comment type="cofactor">
    <cofactor evidence="6">
        <name>Mg(2+)</name>
        <dbReference type="ChEBI" id="CHEBI:18420"/>
    </cofactor>
    <text evidence="6">Binds 1 Mg(2+) ion per monomer.</text>
</comment>
<keyword evidence="6" id="KW-0521">NADP</keyword>
<dbReference type="CDD" id="cd05254">
    <property type="entry name" value="dTDP_HR_like_SDR_e"/>
    <property type="match status" value="1"/>
</dbReference>
<dbReference type="EMBL" id="PZKC01000009">
    <property type="protein sequence ID" value="PTD95920.1"/>
    <property type="molecule type" value="Genomic_DNA"/>
</dbReference>
<dbReference type="Gene3D" id="3.90.25.10">
    <property type="entry name" value="UDP-galactose 4-epimerase, domain 1"/>
    <property type="match status" value="1"/>
</dbReference>
<dbReference type="AlphaFoldDB" id="A0A2T4IDS9"/>
<evidence type="ECO:0000259" key="7">
    <source>
        <dbReference type="Pfam" id="PF04321"/>
    </source>
</evidence>
<dbReference type="NCBIfam" id="TIGR01214">
    <property type="entry name" value="rmlD"/>
    <property type="match status" value="1"/>
</dbReference>
<accession>A0A2T4IDS9</accession>
<evidence type="ECO:0000256" key="3">
    <source>
        <dbReference type="ARBA" id="ARBA00012929"/>
    </source>
</evidence>
<comment type="function">
    <text evidence="6">Catalyzes the reduction of dTDP-6-deoxy-L-lyxo-4-hexulose to yield dTDP-L-rhamnose.</text>
</comment>
<dbReference type="InterPro" id="IPR005913">
    <property type="entry name" value="dTDP_dehydrorham_reduct"/>
</dbReference>
<keyword evidence="6" id="KW-0560">Oxidoreductase</keyword>
<feature type="domain" description="RmlD-like substrate binding" evidence="7">
    <location>
        <begin position="1"/>
        <end position="295"/>
    </location>
</feature>
<evidence type="ECO:0000313" key="8">
    <source>
        <dbReference type="EMBL" id="PTD95920.1"/>
    </source>
</evidence>
<dbReference type="GO" id="GO:0008831">
    <property type="term" value="F:dTDP-4-dehydrorhamnose reductase activity"/>
    <property type="evidence" value="ECO:0007669"/>
    <property type="project" value="UniProtKB-EC"/>
</dbReference>
<comment type="similarity">
    <text evidence="2 6">Belongs to the dTDP-4-dehydrorhamnose reductase family.</text>
</comment>
<gene>
    <name evidence="8" type="primary">rfbD</name>
    <name evidence="8" type="ORF">C8261_11605</name>
</gene>
<dbReference type="InterPro" id="IPR036291">
    <property type="entry name" value="NAD(P)-bd_dom_sf"/>
</dbReference>
<evidence type="ECO:0000256" key="2">
    <source>
        <dbReference type="ARBA" id="ARBA00010944"/>
    </source>
</evidence>
<evidence type="ECO:0000313" key="9">
    <source>
        <dbReference type="Proteomes" id="UP000241193"/>
    </source>
</evidence>
<dbReference type="Gene3D" id="3.40.50.720">
    <property type="entry name" value="NAD(P)-binding Rossmann-like Domain"/>
    <property type="match status" value="1"/>
</dbReference>
<reference evidence="8 9" key="1">
    <citation type="submission" date="2018-03" db="EMBL/GenBank/DDBJ databases">
        <authorList>
            <person name="Keele B.F."/>
        </authorList>
    </citation>
    <scope>NUCLEOTIDE SEQUENCE [LARGE SCALE GENOMIC DNA]</scope>
    <source>
        <strain evidence="8 9">D20</strain>
    </source>
</reference>
<dbReference type="PANTHER" id="PTHR10491:SF4">
    <property type="entry name" value="METHIONINE ADENOSYLTRANSFERASE 2 SUBUNIT BETA"/>
    <property type="match status" value="1"/>
</dbReference>
<dbReference type="Pfam" id="PF04321">
    <property type="entry name" value="RmlD_sub_bind"/>
    <property type="match status" value="1"/>
</dbReference>
<evidence type="ECO:0000256" key="6">
    <source>
        <dbReference type="RuleBase" id="RU364082"/>
    </source>
</evidence>
<keyword evidence="9" id="KW-1185">Reference proteome</keyword>
<dbReference type="Proteomes" id="UP000241193">
    <property type="component" value="Unassembled WGS sequence"/>
</dbReference>
<sequence length="300" mass="32028">MRILLTGASGQVGWELARSLMPLGEVIVPARERCDLARPETLAALVAETGPTAIVNAAAYTAVDRAESEEALARRINAEAVAELAAAARRAGALLVHYSTDYVFDGSKPAAYVEDDPVAPLNAYGRSKLAGEQAIAASGCDHLIFRTTWVYAARGANFLLTMLRLGAERDVLRVVADQFGAPTWARNIADASALALAQAVRERAAGHFRSGLFHLAGGGETSWHGFAEEIFAQVRARRPDLALRVGAVEAIPSTAYPTPAARPLNSRLDQRAVAERFGIVMPCWRAALGRCLDELGGGRR</sequence>
<dbReference type="GO" id="GO:0005829">
    <property type="term" value="C:cytosol"/>
    <property type="evidence" value="ECO:0007669"/>
    <property type="project" value="TreeGrafter"/>
</dbReference>
<dbReference type="PANTHER" id="PTHR10491">
    <property type="entry name" value="DTDP-4-DEHYDRORHAMNOSE REDUCTASE"/>
    <property type="match status" value="1"/>
</dbReference>
<comment type="catalytic activity">
    <reaction evidence="5 6">
        <text>dTDP-beta-L-rhamnose + NADP(+) = dTDP-4-dehydro-beta-L-rhamnose + NADPH + H(+)</text>
        <dbReference type="Rhea" id="RHEA:21796"/>
        <dbReference type="ChEBI" id="CHEBI:15378"/>
        <dbReference type="ChEBI" id="CHEBI:57510"/>
        <dbReference type="ChEBI" id="CHEBI:57783"/>
        <dbReference type="ChEBI" id="CHEBI:58349"/>
        <dbReference type="ChEBI" id="CHEBI:62830"/>
        <dbReference type="EC" id="1.1.1.133"/>
    </reaction>
</comment>
<dbReference type="EC" id="1.1.1.133" evidence="3 6"/>
<dbReference type="RefSeq" id="WP_107493885.1">
    <property type="nucleotide sequence ID" value="NZ_PZKC01000009.1"/>
</dbReference>
<name>A0A2T4IDS9_9RHOO</name>
<protein>
    <recommendedName>
        <fullName evidence="4 6">dTDP-4-dehydrorhamnose reductase</fullName>
        <ecNumber evidence="3 6">1.1.1.133</ecNumber>
    </recommendedName>
</protein>
<dbReference type="GO" id="GO:0019305">
    <property type="term" value="P:dTDP-rhamnose biosynthetic process"/>
    <property type="evidence" value="ECO:0007669"/>
    <property type="project" value="UniProtKB-UniPathway"/>
</dbReference>